<keyword evidence="1" id="KW-0678">Repressor</keyword>
<dbReference type="InterPro" id="IPR018062">
    <property type="entry name" value="HTH_AraC-typ_CS"/>
</dbReference>
<dbReference type="RefSeq" id="WP_155438751.1">
    <property type="nucleotide sequence ID" value="NZ_WNLA01000004.1"/>
</dbReference>
<evidence type="ECO:0000256" key="5">
    <source>
        <dbReference type="ARBA" id="ARBA00023163"/>
    </source>
</evidence>
<dbReference type="PROSITE" id="PS01124">
    <property type="entry name" value="HTH_ARAC_FAMILY_2"/>
    <property type="match status" value="1"/>
</dbReference>
<dbReference type="GO" id="GO:0043565">
    <property type="term" value="F:sequence-specific DNA binding"/>
    <property type="evidence" value="ECO:0007669"/>
    <property type="project" value="InterPro"/>
</dbReference>
<keyword evidence="3" id="KW-0238">DNA-binding</keyword>
<dbReference type="PANTHER" id="PTHR11019">
    <property type="entry name" value="HTH-TYPE TRANSCRIPTIONAL REGULATOR NIMR"/>
    <property type="match status" value="1"/>
</dbReference>
<evidence type="ECO:0000259" key="6">
    <source>
        <dbReference type="PROSITE" id="PS01124"/>
    </source>
</evidence>
<evidence type="ECO:0000313" key="7">
    <source>
        <dbReference type="EMBL" id="MTW02384.1"/>
    </source>
</evidence>
<keyword evidence="2" id="KW-0805">Transcription regulation</keyword>
<dbReference type="Gene3D" id="2.60.120.10">
    <property type="entry name" value="Jelly Rolls"/>
    <property type="match status" value="1"/>
</dbReference>
<gene>
    <name evidence="7" type="ORF">GM668_09830</name>
</gene>
<dbReference type="FunFam" id="1.10.10.60:FF:000132">
    <property type="entry name" value="AraC family transcriptional regulator"/>
    <property type="match status" value="1"/>
</dbReference>
<keyword evidence="8" id="KW-1185">Reference proteome</keyword>
<dbReference type="PANTHER" id="PTHR11019:SF159">
    <property type="entry name" value="TRANSCRIPTIONAL REGULATOR-RELATED"/>
    <property type="match status" value="1"/>
</dbReference>
<dbReference type="CDD" id="cd06124">
    <property type="entry name" value="cupin_NimR-like_N"/>
    <property type="match status" value="1"/>
</dbReference>
<dbReference type="InterPro" id="IPR018060">
    <property type="entry name" value="HTH_AraC"/>
</dbReference>
<evidence type="ECO:0000256" key="3">
    <source>
        <dbReference type="ARBA" id="ARBA00023125"/>
    </source>
</evidence>
<dbReference type="InterPro" id="IPR009057">
    <property type="entry name" value="Homeodomain-like_sf"/>
</dbReference>
<reference evidence="7 8" key="1">
    <citation type="submission" date="2019-11" db="EMBL/GenBank/DDBJ databases">
        <title>Type strains purchased from KCTC, JCM and DSMZ.</title>
        <authorList>
            <person name="Lu H."/>
        </authorList>
    </citation>
    <scope>NUCLEOTIDE SEQUENCE [LARGE SCALE GENOMIC DNA]</scope>
    <source>
        <strain evidence="7 8">KCTC 42409</strain>
    </source>
</reference>
<accession>A0A6L6PYZ9</accession>
<dbReference type="Pfam" id="PF12833">
    <property type="entry name" value="HTH_18"/>
    <property type="match status" value="1"/>
</dbReference>
<dbReference type="AlphaFoldDB" id="A0A6L6PYZ9"/>
<dbReference type="Pfam" id="PF02311">
    <property type="entry name" value="AraC_binding"/>
    <property type="match status" value="1"/>
</dbReference>
<dbReference type="InterPro" id="IPR003313">
    <property type="entry name" value="AraC-bd"/>
</dbReference>
<dbReference type="Gene3D" id="1.10.10.60">
    <property type="entry name" value="Homeodomain-like"/>
    <property type="match status" value="1"/>
</dbReference>
<protein>
    <submittedName>
        <fullName evidence="7">Helix-turn-helix domain-containing protein</fullName>
    </submittedName>
</protein>
<organism evidence="7 8">
    <name type="scientific">Pseudoduganella ginsengisoli</name>
    <dbReference type="NCBI Taxonomy" id="1462440"/>
    <lineage>
        <taxon>Bacteria</taxon>
        <taxon>Pseudomonadati</taxon>
        <taxon>Pseudomonadota</taxon>
        <taxon>Betaproteobacteria</taxon>
        <taxon>Burkholderiales</taxon>
        <taxon>Oxalobacteraceae</taxon>
        <taxon>Telluria group</taxon>
        <taxon>Pseudoduganella</taxon>
    </lineage>
</organism>
<keyword evidence="4" id="KW-0010">Activator</keyword>
<dbReference type="SUPFAM" id="SSF51182">
    <property type="entry name" value="RmlC-like cupins"/>
    <property type="match status" value="1"/>
</dbReference>
<dbReference type="InterPro" id="IPR020449">
    <property type="entry name" value="Tscrpt_reg_AraC-type_HTH"/>
</dbReference>
<evidence type="ECO:0000256" key="1">
    <source>
        <dbReference type="ARBA" id="ARBA00022491"/>
    </source>
</evidence>
<dbReference type="PRINTS" id="PR00032">
    <property type="entry name" value="HTHARAC"/>
</dbReference>
<dbReference type="PROSITE" id="PS00041">
    <property type="entry name" value="HTH_ARAC_FAMILY_1"/>
    <property type="match status" value="1"/>
</dbReference>
<keyword evidence="5" id="KW-0804">Transcription</keyword>
<dbReference type="GO" id="GO:0003700">
    <property type="term" value="F:DNA-binding transcription factor activity"/>
    <property type="evidence" value="ECO:0007669"/>
    <property type="project" value="InterPro"/>
</dbReference>
<proteinExistence type="predicted"/>
<dbReference type="SUPFAM" id="SSF46689">
    <property type="entry name" value="Homeodomain-like"/>
    <property type="match status" value="1"/>
</dbReference>
<dbReference type="Proteomes" id="UP000484015">
    <property type="component" value="Unassembled WGS sequence"/>
</dbReference>
<dbReference type="EMBL" id="WNLA01000004">
    <property type="protein sequence ID" value="MTW02384.1"/>
    <property type="molecule type" value="Genomic_DNA"/>
</dbReference>
<evidence type="ECO:0000313" key="8">
    <source>
        <dbReference type="Proteomes" id="UP000484015"/>
    </source>
</evidence>
<feature type="domain" description="HTH araC/xylS-type" evidence="6">
    <location>
        <begin position="162"/>
        <end position="262"/>
    </location>
</feature>
<sequence>MPVPVVTHTGLDCPLADPSDARPVTVRARNLDVTHQMQPHAHAWGQVTFTLEGVVRVTANNSSWVVPPQRAIWIPPGVMHAVDILEPAHLRPLFVLATRSPFPGNECRVLAVSPLMREMLMALEQLDQTDHGSRATLLCELILDEVPRLLTRPMRVPLPEDKRLASLCAALMADPGMPHTLETWASHVGASERTLARLFEKELGMTFGQWRQQVRLAHAAPMIARGVPLAQVAEQLGYASQSAFSAMFRKTFGTTPSAFFADGV</sequence>
<dbReference type="InterPro" id="IPR014710">
    <property type="entry name" value="RmlC-like_jellyroll"/>
</dbReference>
<evidence type="ECO:0000256" key="4">
    <source>
        <dbReference type="ARBA" id="ARBA00023159"/>
    </source>
</evidence>
<dbReference type="InterPro" id="IPR011051">
    <property type="entry name" value="RmlC_Cupin_sf"/>
</dbReference>
<dbReference type="OrthoDB" id="9804543at2"/>
<comment type="caution">
    <text evidence="7">The sequence shown here is derived from an EMBL/GenBank/DDBJ whole genome shotgun (WGS) entry which is preliminary data.</text>
</comment>
<dbReference type="SMART" id="SM00342">
    <property type="entry name" value="HTH_ARAC"/>
    <property type="match status" value="1"/>
</dbReference>
<name>A0A6L6PYZ9_9BURK</name>
<evidence type="ECO:0000256" key="2">
    <source>
        <dbReference type="ARBA" id="ARBA00023015"/>
    </source>
</evidence>